<feature type="non-terminal residue" evidence="2">
    <location>
        <position position="120"/>
    </location>
</feature>
<dbReference type="NCBIfam" id="NF040941">
    <property type="entry name" value="GGGWT_bact"/>
    <property type="match status" value="1"/>
</dbReference>
<dbReference type="PANTHER" id="PTHR19143">
    <property type="entry name" value="FIBRINOGEN/TENASCIN/ANGIOPOEITIN"/>
    <property type="match status" value="1"/>
</dbReference>
<dbReference type="InterPro" id="IPR050373">
    <property type="entry name" value="Fibrinogen_C-term_domain"/>
</dbReference>
<evidence type="ECO:0000313" key="3">
    <source>
        <dbReference type="Proteomes" id="UP000663881"/>
    </source>
</evidence>
<sequence>MAIEMVNGYDINADLARGLVFNDSLLIQIKSNDYMHLSDYPEDCAAVYLSAIASQQYTTAFGRRLNDVYDALLVGKPMKVWCDMETDGGGWTVFQKRGDFTPQEDFYRTWLEYKRGFGDL</sequence>
<dbReference type="AlphaFoldDB" id="A0A820IFQ0"/>
<evidence type="ECO:0000259" key="1">
    <source>
        <dbReference type="PROSITE" id="PS51406"/>
    </source>
</evidence>
<dbReference type="SUPFAM" id="SSF56496">
    <property type="entry name" value="Fibrinogen C-terminal domain-like"/>
    <property type="match status" value="1"/>
</dbReference>
<comment type="caution">
    <text evidence="2">The sequence shown here is derived from an EMBL/GenBank/DDBJ whole genome shotgun (WGS) entry which is preliminary data.</text>
</comment>
<name>A0A820IFQ0_9BILA</name>
<protein>
    <recommendedName>
        <fullName evidence="1">Fibrinogen C-terminal domain-containing protein</fullName>
    </recommendedName>
</protein>
<dbReference type="InterPro" id="IPR036056">
    <property type="entry name" value="Fibrinogen-like_C"/>
</dbReference>
<accession>A0A820IFQ0</accession>
<proteinExistence type="predicted"/>
<organism evidence="2 3">
    <name type="scientific">Adineta steineri</name>
    <dbReference type="NCBI Taxonomy" id="433720"/>
    <lineage>
        <taxon>Eukaryota</taxon>
        <taxon>Metazoa</taxon>
        <taxon>Spiralia</taxon>
        <taxon>Gnathifera</taxon>
        <taxon>Rotifera</taxon>
        <taxon>Eurotatoria</taxon>
        <taxon>Bdelloidea</taxon>
        <taxon>Adinetida</taxon>
        <taxon>Adinetidae</taxon>
        <taxon>Adineta</taxon>
    </lineage>
</organism>
<dbReference type="Pfam" id="PF00147">
    <property type="entry name" value="Fibrinogen_C"/>
    <property type="match status" value="1"/>
</dbReference>
<reference evidence="2" key="1">
    <citation type="submission" date="2021-02" db="EMBL/GenBank/DDBJ databases">
        <authorList>
            <person name="Nowell W R."/>
        </authorList>
    </citation>
    <scope>NUCLEOTIDE SEQUENCE</scope>
</reference>
<dbReference type="InterPro" id="IPR002181">
    <property type="entry name" value="Fibrinogen_a/b/g_C_dom"/>
</dbReference>
<dbReference type="GO" id="GO:0005615">
    <property type="term" value="C:extracellular space"/>
    <property type="evidence" value="ECO:0007669"/>
    <property type="project" value="TreeGrafter"/>
</dbReference>
<dbReference type="InterPro" id="IPR014716">
    <property type="entry name" value="Fibrinogen_a/b/g_C_1"/>
</dbReference>
<dbReference type="Gene3D" id="3.90.215.10">
    <property type="entry name" value="Gamma Fibrinogen, chain A, domain 1"/>
    <property type="match status" value="1"/>
</dbReference>
<dbReference type="EMBL" id="CAJOAY010017012">
    <property type="protein sequence ID" value="CAF4306675.1"/>
    <property type="molecule type" value="Genomic_DNA"/>
</dbReference>
<dbReference type="Proteomes" id="UP000663881">
    <property type="component" value="Unassembled WGS sequence"/>
</dbReference>
<dbReference type="PROSITE" id="PS51406">
    <property type="entry name" value="FIBRINOGEN_C_2"/>
    <property type="match status" value="1"/>
</dbReference>
<evidence type="ECO:0000313" key="2">
    <source>
        <dbReference type="EMBL" id="CAF4306675.1"/>
    </source>
</evidence>
<feature type="domain" description="Fibrinogen C-terminal" evidence="1">
    <location>
        <begin position="35"/>
        <end position="120"/>
    </location>
</feature>
<gene>
    <name evidence="2" type="ORF">OKA104_LOCUS46494</name>
</gene>